<gene>
    <name evidence="1" type="ORF">ABI_21920</name>
</gene>
<organism evidence="1 2">
    <name type="scientific">Asticcacaulis biprosthecium C19</name>
    <dbReference type="NCBI Taxonomy" id="715226"/>
    <lineage>
        <taxon>Bacteria</taxon>
        <taxon>Pseudomonadati</taxon>
        <taxon>Pseudomonadota</taxon>
        <taxon>Alphaproteobacteria</taxon>
        <taxon>Caulobacterales</taxon>
        <taxon>Caulobacteraceae</taxon>
        <taxon>Asticcacaulis</taxon>
    </lineage>
</organism>
<dbReference type="HOGENOM" id="CLU_114119_0_0_5"/>
<dbReference type="RefSeq" id="WP_006272956.1">
    <property type="nucleotide sequence ID" value="NZ_GL883077.1"/>
</dbReference>
<dbReference type="OrthoDB" id="7554791at2"/>
<dbReference type="AlphaFoldDB" id="F4QGZ7"/>
<keyword evidence="2" id="KW-1185">Reference proteome</keyword>
<sequence length="214" mass="22352">MPFNSELQAALSGAQVSLFFAVRMAHPVKTVHLLDGAGTLSFGGEVWSGFDPDFGALGALEAIGDQADRDEAPEFLLTVRPADAALLVGLATAAAQGCAASLYIGAFDPQSGAVVGTPEVVFQGEVDDVDMVLDGASSAVTFTLVSHFVRFQAEDEAITLSDSFHQSVWPGEKGLEFMTEVEQQMPWGAEGPRPAVVAVKGVTSLILGRGNRAV</sequence>
<evidence type="ECO:0000313" key="2">
    <source>
        <dbReference type="Proteomes" id="UP000006512"/>
    </source>
</evidence>
<protein>
    <submittedName>
        <fullName evidence="1">Uncharacterized protein</fullName>
    </submittedName>
</protein>
<dbReference type="Proteomes" id="UP000006512">
    <property type="component" value="Unassembled WGS sequence"/>
</dbReference>
<proteinExistence type="predicted"/>
<evidence type="ECO:0000313" key="1">
    <source>
        <dbReference type="EMBL" id="EGF93750.1"/>
    </source>
</evidence>
<reference evidence="2" key="1">
    <citation type="submission" date="2011-03" db="EMBL/GenBank/DDBJ databases">
        <title>Draft genome sequence of Brevundimonas diminuta.</title>
        <authorList>
            <person name="Brown P.J.B."/>
            <person name="Buechlein A."/>
            <person name="Hemmerich C."/>
            <person name="Brun Y.V."/>
        </authorList>
    </citation>
    <scope>NUCLEOTIDE SEQUENCE [LARGE SCALE GENOMIC DNA]</scope>
    <source>
        <strain evidence="2">C19</strain>
    </source>
</reference>
<accession>F4QGZ7</accession>
<name>F4QGZ7_9CAUL</name>
<dbReference type="STRING" id="715226.ABI_21920"/>
<dbReference type="eggNOG" id="ENOG5030TS1">
    <property type="taxonomic scope" value="Bacteria"/>
</dbReference>
<dbReference type="EMBL" id="GL883077">
    <property type="protein sequence ID" value="EGF93750.1"/>
    <property type="molecule type" value="Genomic_DNA"/>
</dbReference>